<dbReference type="Gene3D" id="3.20.20.80">
    <property type="entry name" value="Glycosidases"/>
    <property type="match status" value="1"/>
</dbReference>
<dbReference type="SUPFAM" id="SSF50370">
    <property type="entry name" value="Ricin B-like lectins"/>
    <property type="match status" value="1"/>
</dbReference>
<dbReference type="InterPro" id="IPR035992">
    <property type="entry name" value="Ricin_B-like_lectins"/>
</dbReference>
<evidence type="ECO:0000256" key="3">
    <source>
        <dbReference type="SAM" id="SignalP"/>
    </source>
</evidence>
<evidence type="ECO:0000313" key="5">
    <source>
        <dbReference type="EMBL" id="GAD03297.1"/>
    </source>
</evidence>
<keyword evidence="3" id="KW-0732">Signal</keyword>
<dbReference type="Proteomes" id="UP000014461">
    <property type="component" value="Unassembled WGS sequence"/>
</dbReference>
<dbReference type="GO" id="GO:0009341">
    <property type="term" value="C:beta-galactosidase complex"/>
    <property type="evidence" value="ECO:0007669"/>
    <property type="project" value="InterPro"/>
</dbReference>
<dbReference type="Pfam" id="PF00652">
    <property type="entry name" value="Ricin_B_lectin"/>
    <property type="match status" value="1"/>
</dbReference>
<sequence>MNALRLNSCNSALVKLGYMSLLALSLNMPLANAWQWGDATDNSTYQNLKSQAQTARNQLIQTIAQAEQQGHNTDYANVSKAVVDLFLKYAEFDRQNPQIIQAKVDAIWWNEYIPSNYSQNIPFEELKDSITVAKRAVQELQAQMNGSLVLQAPTDFSSGPVKLSGDKFTINNQVVYPSSFNWLPSENNYIDAFGRIGGDYYPVSELKESGGLHNWAVNSAVESLQSQNAKYMDPKVFFLGYNTSAWQKEAAPEAFETGRYFVPFDIDNSSIRSWYQQLMQHYIPATKGHAGEGERIHLLANEPHFATREGGWYADKGVSNSTKQKYQNWLQQQYNSISDLNQAYGTQYSNFAQAKDGLTIPIAKSLQGGPIWYDWCKFNMARVTEWFSFLKRNVQQHDPQAKVTIKLLGWIMSSEWRDHGIDIEALAKLQDVMGSDFSMGPRDLVNFRNKEFEFRERYSIEWVEQSRGLDFYRSIAPNKPFYDSEWHGLSAEWQHFDMDPNYVRAGLWLGHTHGMKMNTAWVWGRKENGDPSTVNSIFVSEPTTQPLVMDAYGRTMKELNAHAESFSHLVDYDTTFRIFYSEDSAIQDSGYIDKLTKVYEALKMLNVDVGFITASELTNLSSDKVVVVPPTPYLSYWAYKALQDHAAKKILVNRQDSFVKNQHGKPRNQPQMPSYADITLGGVFDMADELASNVKSLAAPRKVDFQITDMQNQAAYGVFVRQFTDDSGDTTLSIINVSKDKRKLNLDLSHQVKDLITGKMHAQQFELEPYDVYLVKTSQQANTENSLSGLTVPSTIDAGQQVSVAVNYSATNTQDLQLHLVSRTSWTTVAKQQKVVHSATNQDTWFGFEVPGDLPSGDYEFRAMLIPEDETWREAHDIINHRIVVNAKQNGNAVPASWTNLELAHSGRCFDLANGNTANGATYHQWDCNTGNLNQRFKFIPADDGWYLIQSQRSEKCVDLNNGSTADGATVHQWSCMPNNQNQHWKINPKDNGNFELIARKSDKCLDAEGKSTANGTRLLQWACYNGDNQQFTFK</sequence>
<dbReference type="InterPro" id="IPR017853">
    <property type="entry name" value="GH"/>
</dbReference>
<keyword evidence="1" id="KW-0378">Hydrolase</keyword>
<evidence type="ECO:0000313" key="6">
    <source>
        <dbReference type="Proteomes" id="UP000014461"/>
    </source>
</evidence>
<dbReference type="GO" id="GO:0005975">
    <property type="term" value="P:carbohydrate metabolic process"/>
    <property type="evidence" value="ECO:0007669"/>
    <property type="project" value="InterPro"/>
</dbReference>
<dbReference type="OrthoDB" id="1387316at2"/>
<comment type="caution">
    <text evidence="5">The sequence shown here is derived from an EMBL/GenBank/DDBJ whole genome shotgun (WGS) entry which is preliminary data.</text>
</comment>
<dbReference type="Gene3D" id="3.40.50.880">
    <property type="match status" value="1"/>
</dbReference>
<dbReference type="RefSeq" id="WP_016403064.1">
    <property type="nucleotide sequence ID" value="NZ_BARX01000025.1"/>
</dbReference>
<dbReference type="Pfam" id="PF02449">
    <property type="entry name" value="Glyco_hydro_42"/>
    <property type="match status" value="1"/>
</dbReference>
<evidence type="ECO:0000256" key="1">
    <source>
        <dbReference type="ARBA" id="ARBA00022801"/>
    </source>
</evidence>
<proteinExistence type="predicted"/>
<dbReference type="STRING" id="1331007.AALB_3377"/>
<dbReference type="InterPro" id="IPR013529">
    <property type="entry name" value="Glyco_hydro_42_N"/>
</dbReference>
<dbReference type="SUPFAM" id="SSF51445">
    <property type="entry name" value="(Trans)glycosidases"/>
    <property type="match status" value="1"/>
</dbReference>
<protein>
    <recommendedName>
        <fullName evidence="4">Ricin B lectin domain-containing protein</fullName>
    </recommendedName>
</protein>
<accession>R9PPJ6</accession>
<feature type="signal peptide" evidence="3">
    <location>
        <begin position="1"/>
        <end position="33"/>
    </location>
</feature>
<dbReference type="AlphaFoldDB" id="R9PPJ6"/>
<dbReference type="Gene3D" id="2.80.10.50">
    <property type="match status" value="1"/>
</dbReference>
<feature type="domain" description="Ricin B lectin" evidence="4">
    <location>
        <begin position="897"/>
        <end position="1035"/>
    </location>
</feature>
<keyword evidence="2" id="KW-0326">Glycosidase</keyword>
<evidence type="ECO:0000259" key="4">
    <source>
        <dbReference type="SMART" id="SM00458"/>
    </source>
</evidence>
<evidence type="ECO:0000256" key="2">
    <source>
        <dbReference type="ARBA" id="ARBA00023295"/>
    </source>
</evidence>
<reference evidence="5" key="1">
    <citation type="journal article" date="2013" name="Genome Announc.">
        <title>Draft Genome Sequence of Agarivorans albus Strain MKT 106T, an Agarolytic Marine Bacterium.</title>
        <authorList>
            <person name="Yasuike M."/>
            <person name="Nakamura Y."/>
            <person name="Kai W."/>
            <person name="Fujiwara A."/>
            <person name="Fukui Y."/>
            <person name="Satomi M."/>
            <person name="Sano M."/>
        </authorList>
    </citation>
    <scope>NUCLEOTIDE SEQUENCE [LARGE SCALE GENOMIC DNA]</scope>
</reference>
<keyword evidence="6" id="KW-1185">Reference proteome</keyword>
<organism evidence="5 6">
    <name type="scientific">Agarivorans albus MKT 106</name>
    <dbReference type="NCBI Taxonomy" id="1331007"/>
    <lineage>
        <taxon>Bacteria</taxon>
        <taxon>Pseudomonadati</taxon>
        <taxon>Pseudomonadota</taxon>
        <taxon>Gammaproteobacteria</taxon>
        <taxon>Alteromonadales</taxon>
        <taxon>Alteromonadaceae</taxon>
        <taxon>Agarivorans</taxon>
    </lineage>
</organism>
<dbReference type="GO" id="GO:0004565">
    <property type="term" value="F:beta-galactosidase activity"/>
    <property type="evidence" value="ECO:0007669"/>
    <property type="project" value="InterPro"/>
</dbReference>
<name>R9PPJ6_AGAAL</name>
<dbReference type="SMART" id="SM00458">
    <property type="entry name" value="RICIN"/>
    <property type="match status" value="1"/>
</dbReference>
<dbReference type="InterPro" id="IPR029062">
    <property type="entry name" value="Class_I_gatase-like"/>
</dbReference>
<dbReference type="EMBL" id="BARX01000025">
    <property type="protein sequence ID" value="GAD03297.1"/>
    <property type="molecule type" value="Genomic_DNA"/>
</dbReference>
<dbReference type="CDD" id="cd23458">
    <property type="entry name" value="beta-trefoil_Ricin_AgaB34-like"/>
    <property type="match status" value="1"/>
</dbReference>
<dbReference type="InterPro" id="IPR000772">
    <property type="entry name" value="Ricin_B_lectin"/>
</dbReference>
<dbReference type="CDD" id="cd03143">
    <property type="entry name" value="A4_beta-galactosidase_middle_domain"/>
    <property type="match status" value="1"/>
</dbReference>
<feature type="chain" id="PRO_5004478808" description="Ricin B lectin domain-containing protein" evidence="3">
    <location>
        <begin position="34"/>
        <end position="1035"/>
    </location>
</feature>
<gene>
    <name evidence="5" type="ORF">AALB_3377</name>
</gene>
<dbReference type="PROSITE" id="PS50231">
    <property type="entry name" value="RICIN_B_LECTIN"/>
    <property type="match status" value="1"/>
</dbReference>